<proteinExistence type="predicted"/>
<protein>
    <submittedName>
        <fullName evidence="1">Uncharacterized protein</fullName>
    </submittedName>
</protein>
<comment type="caution">
    <text evidence="1">The sequence shown here is derived from an EMBL/GenBank/DDBJ whole genome shotgun (WGS) entry which is preliminary data.</text>
</comment>
<sequence>MTQRFICFLYYKIQDQLSLHINYVKYLNSTKESKINESYKITIGQTQTAFENLLYNKIIGRILAKQHINFYSKQAQELTLLNPYLQHYYNNNYYRIVVSYIKSDNLYYFKNLNLIFIIQKQQKIMK</sequence>
<keyword evidence="2" id="KW-1185">Reference proteome</keyword>
<dbReference type="AlphaFoldDB" id="A0A8S1RP41"/>
<name>A0A8S1RP41_9CILI</name>
<organism evidence="1 2">
    <name type="scientific">Paramecium sonneborni</name>
    <dbReference type="NCBI Taxonomy" id="65129"/>
    <lineage>
        <taxon>Eukaryota</taxon>
        <taxon>Sar</taxon>
        <taxon>Alveolata</taxon>
        <taxon>Ciliophora</taxon>
        <taxon>Intramacronucleata</taxon>
        <taxon>Oligohymenophorea</taxon>
        <taxon>Peniculida</taxon>
        <taxon>Parameciidae</taxon>
        <taxon>Paramecium</taxon>
    </lineage>
</organism>
<evidence type="ECO:0000313" key="1">
    <source>
        <dbReference type="EMBL" id="CAD8128920.1"/>
    </source>
</evidence>
<dbReference type="Proteomes" id="UP000692954">
    <property type="component" value="Unassembled WGS sequence"/>
</dbReference>
<dbReference type="EMBL" id="CAJJDN010000200">
    <property type="protein sequence ID" value="CAD8128920.1"/>
    <property type="molecule type" value="Genomic_DNA"/>
</dbReference>
<reference evidence="1" key="1">
    <citation type="submission" date="2021-01" db="EMBL/GenBank/DDBJ databases">
        <authorList>
            <consortium name="Genoscope - CEA"/>
            <person name="William W."/>
        </authorList>
    </citation>
    <scope>NUCLEOTIDE SEQUENCE</scope>
</reference>
<gene>
    <name evidence="1" type="ORF">PSON_ATCC_30995.1.T2000011</name>
</gene>
<evidence type="ECO:0000313" key="2">
    <source>
        <dbReference type="Proteomes" id="UP000692954"/>
    </source>
</evidence>
<accession>A0A8S1RP41</accession>